<dbReference type="GO" id="GO:0015074">
    <property type="term" value="P:DNA integration"/>
    <property type="evidence" value="ECO:0007669"/>
    <property type="project" value="InterPro"/>
</dbReference>
<dbReference type="PANTHER" id="PTHR30349">
    <property type="entry name" value="PHAGE INTEGRASE-RELATED"/>
    <property type="match status" value="1"/>
</dbReference>
<dbReference type="AlphaFoldDB" id="A0A3A9ZQ71"/>
<evidence type="ECO:0000256" key="1">
    <source>
        <dbReference type="ARBA" id="ARBA00008857"/>
    </source>
</evidence>
<dbReference type="PANTHER" id="PTHR30349:SF41">
    <property type="entry name" value="INTEGRASE_RECOMBINASE PROTEIN MJ0367-RELATED"/>
    <property type="match status" value="1"/>
</dbReference>
<evidence type="ECO:0000256" key="2">
    <source>
        <dbReference type="ARBA" id="ARBA00023125"/>
    </source>
</evidence>
<dbReference type="Gene3D" id="1.10.443.10">
    <property type="entry name" value="Intergrase catalytic core"/>
    <property type="match status" value="1"/>
</dbReference>
<dbReference type="InterPro" id="IPR010998">
    <property type="entry name" value="Integrase_recombinase_N"/>
</dbReference>
<evidence type="ECO:0000259" key="4">
    <source>
        <dbReference type="PROSITE" id="PS51898"/>
    </source>
</evidence>
<dbReference type="GO" id="GO:0003677">
    <property type="term" value="F:DNA binding"/>
    <property type="evidence" value="ECO:0007669"/>
    <property type="project" value="UniProtKB-KW"/>
</dbReference>
<evidence type="ECO:0000313" key="6">
    <source>
        <dbReference type="Proteomes" id="UP000281726"/>
    </source>
</evidence>
<feature type="domain" description="Tyr recombinase" evidence="4">
    <location>
        <begin position="149"/>
        <end position="333"/>
    </location>
</feature>
<protein>
    <submittedName>
        <fullName evidence="5">Site-specific integrase</fullName>
    </submittedName>
</protein>
<dbReference type="SUPFAM" id="SSF56349">
    <property type="entry name" value="DNA breaking-rejoining enzymes"/>
    <property type="match status" value="1"/>
</dbReference>
<keyword evidence="6" id="KW-1185">Reference proteome</keyword>
<name>A0A3A9ZQ71_9ACTN</name>
<dbReference type="InterPro" id="IPR002104">
    <property type="entry name" value="Integrase_catalytic"/>
</dbReference>
<dbReference type="RefSeq" id="WP_120723806.1">
    <property type="nucleotide sequence ID" value="NZ_RBAK01000001.1"/>
</dbReference>
<evidence type="ECO:0000313" key="5">
    <source>
        <dbReference type="EMBL" id="RKN50410.1"/>
    </source>
</evidence>
<comment type="similarity">
    <text evidence="1">Belongs to the 'phage' integrase family.</text>
</comment>
<evidence type="ECO:0000256" key="3">
    <source>
        <dbReference type="ARBA" id="ARBA00023172"/>
    </source>
</evidence>
<dbReference type="Gene3D" id="1.10.150.130">
    <property type="match status" value="1"/>
</dbReference>
<dbReference type="Pfam" id="PF00589">
    <property type="entry name" value="Phage_integrase"/>
    <property type="match status" value="1"/>
</dbReference>
<dbReference type="InterPro" id="IPR011010">
    <property type="entry name" value="DNA_brk_join_enz"/>
</dbReference>
<organism evidence="5 6">
    <name type="scientific">Micromonospora endolithica</name>
    <dbReference type="NCBI Taxonomy" id="230091"/>
    <lineage>
        <taxon>Bacteria</taxon>
        <taxon>Bacillati</taxon>
        <taxon>Actinomycetota</taxon>
        <taxon>Actinomycetes</taxon>
        <taxon>Micromonosporales</taxon>
        <taxon>Micromonosporaceae</taxon>
        <taxon>Micromonospora</taxon>
    </lineage>
</organism>
<comment type="caution">
    <text evidence="5">The sequence shown here is derived from an EMBL/GenBank/DDBJ whole genome shotgun (WGS) entry which is preliminary data.</text>
</comment>
<dbReference type="OrthoDB" id="864726at2"/>
<dbReference type="InterPro" id="IPR050090">
    <property type="entry name" value="Tyrosine_recombinase_XerCD"/>
</dbReference>
<dbReference type="GO" id="GO:0006310">
    <property type="term" value="P:DNA recombination"/>
    <property type="evidence" value="ECO:0007669"/>
    <property type="project" value="UniProtKB-KW"/>
</dbReference>
<sequence>MEGVNEKGSDGEDLRAARLLLARLGVTPEQLLSAPPAARPMPTFTEYIELVSAAVTAGTRRVYGTYWNRVRDAWGSRRIDEPSPLEIKQFAERMKEQVVVRRNSRGGRTAAEHLISSLRCIYAYAVADGLMSESDNPAKRVPKPRRLASTRRALSRKQLALIVDVAATTGDDPDLDCLLLRLHIETACRRDGGLSLRRADLDADQCLVRLHEKGETVRWQPISPTLAGRIDRLAADRGGTDSHDKLLRYRNGRPITRRRHDYLWQRLGKHLPWVRTQQISTHWLRHTTLTWVERRFGYAVAQAYAGHSGRSDAATTSTYVRADAYEVARALVALTGELHPLLSLVQPTWPGEVGRAGDPGEEAWTTGAEVPPLL</sequence>
<gene>
    <name evidence="5" type="ORF">D7223_01015</name>
</gene>
<dbReference type="EMBL" id="RBAK01000001">
    <property type="protein sequence ID" value="RKN50410.1"/>
    <property type="molecule type" value="Genomic_DNA"/>
</dbReference>
<keyword evidence="2" id="KW-0238">DNA-binding</keyword>
<dbReference type="PROSITE" id="PS51898">
    <property type="entry name" value="TYR_RECOMBINASE"/>
    <property type="match status" value="1"/>
</dbReference>
<keyword evidence="3" id="KW-0233">DNA recombination</keyword>
<dbReference type="Proteomes" id="UP000281726">
    <property type="component" value="Unassembled WGS sequence"/>
</dbReference>
<proteinExistence type="inferred from homology"/>
<accession>A0A3A9ZQ71</accession>
<dbReference type="CDD" id="cd00397">
    <property type="entry name" value="DNA_BRE_C"/>
    <property type="match status" value="1"/>
</dbReference>
<dbReference type="InterPro" id="IPR013762">
    <property type="entry name" value="Integrase-like_cat_sf"/>
</dbReference>
<reference evidence="5 6" key="1">
    <citation type="journal article" date="2004" name="Syst. Appl. Microbiol.">
        <title>Cryptoendolithic actinomycetes from antarctic sandstone rock samples: Micromonospora endolithica sp. nov. and two isolates related to Micromonospora coerulea Jensen 1932.</title>
        <authorList>
            <person name="Hirsch P."/>
            <person name="Mevs U."/>
            <person name="Kroppenstedt R.M."/>
            <person name="Schumann P."/>
            <person name="Stackebrandt E."/>
        </authorList>
    </citation>
    <scope>NUCLEOTIDE SEQUENCE [LARGE SCALE GENOMIC DNA]</scope>
    <source>
        <strain evidence="5 6">JCM 12677</strain>
    </source>
</reference>